<evidence type="ECO:0000313" key="3">
    <source>
        <dbReference type="Proteomes" id="UP000823842"/>
    </source>
</evidence>
<dbReference type="Pfam" id="PF08890">
    <property type="entry name" value="Phage_TAC_5"/>
    <property type="match status" value="1"/>
</dbReference>
<evidence type="ECO:0000256" key="1">
    <source>
        <dbReference type="SAM" id="Coils"/>
    </source>
</evidence>
<dbReference type="Proteomes" id="UP000823842">
    <property type="component" value="Unassembled WGS sequence"/>
</dbReference>
<dbReference type="InterPro" id="IPR014986">
    <property type="entry name" value="XkdN-like"/>
</dbReference>
<evidence type="ECO:0000313" key="2">
    <source>
        <dbReference type="EMBL" id="HJB29728.1"/>
    </source>
</evidence>
<dbReference type="InterPro" id="IPR038559">
    <property type="entry name" value="XkdN-like_sf"/>
</dbReference>
<feature type="coiled-coil region" evidence="1">
    <location>
        <begin position="6"/>
        <end position="33"/>
    </location>
</feature>
<organism evidence="2 3">
    <name type="scientific">Candidatus Blautia faecavium</name>
    <dbReference type="NCBI Taxonomy" id="2838487"/>
    <lineage>
        <taxon>Bacteria</taxon>
        <taxon>Bacillati</taxon>
        <taxon>Bacillota</taxon>
        <taxon>Clostridia</taxon>
        <taxon>Lachnospirales</taxon>
        <taxon>Lachnospiraceae</taxon>
        <taxon>Blautia</taxon>
    </lineage>
</organism>
<reference evidence="2" key="2">
    <citation type="submission" date="2021-04" db="EMBL/GenBank/DDBJ databases">
        <authorList>
            <person name="Gilroy R."/>
        </authorList>
    </citation>
    <scope>NUCLEOTIDE SEQUENCE</scope>
    <source>
        <strain evidence="2">ChiSjej1B19-5720</strain>
    </source>
</reference>
<gene>
    <name evidence="2" type="ORF">IAA06_13190</name>
</gene>
<dbReference type="AlphaFoldDB" id="A0A9D2RWW2"/>
<keyword evidence="1" id="KW-0175">Coiled coil</keyword>
<comment type="caution">
    <text evidence="2">The sequence shown here is derived from an EMBL/GenBank/DDBJ whole genome shotgun (WGS) entry which is preliminary data.</text>
</comment>
<dbReference type="EMBL" id="DWYZ01000247">
    <property type="protein sequence ID" value="HJB29728.1"/>
    <property type="molecule type" value="Genomic_DNA"/>
</dbReference>
<evidence type="ECO:0008006" key="4">
    <source>
        <dbReference type="Google" id="ProtNLM"/>
    </source>
</evidence>
<protein>
    <recommendedName>
        <fullName evidence="4">Phage XkdN-like protein</fullName>
    </recommendedName>
</protein>
<dbReference type="Gene3D" id="3.30.2220.30">
    <property type="match status" value="1"/>
</dbReference>
<proteinExistence type="predicted"/>
<name>A0A9D2RWW2_9FIRM</name>
<sequence length="179" mass="20753">MPKVENEFMTADIEEEETMLSEEEQKQELLANEDAMLQALFDSADYVKGETRTFEITRYGKVYFTFTVTPLSEAMVTDIRKKYTRYTKNKRMGTKVAEEVDTPKYKSSLIYNSTIPADKERIWDNRRLWEGLRKKGINIVNALDVVDAILLPGEKTMIIEELDNLSGYDENSQIETVKN</sequence>
<reference evidence="2" key="1">
    <citation type="journal article" date="2021" name="PeerJ">
        <title>Extensive microbial diversity within the chicken gut microbiome revealed by metagenomics and culture.</title>
        <authorList>
            <person name="Gilroy R."/>
            <person name="Ravi A."/>
            <person name="Getino M."/>
            <person name="Pursley I."/>
            <person name="Horton D.L."/>
            <person name="Alikhan N.F."/>
            <person name="Baker D."/>
            <person name="Gharbi K."/>
            <person name="Hall N."/>
            <person name="Watson M."/>
            <person name="Adriaenssens E.M."/>
            <person name="Foster-Nyarko E."/>
            <person name="Jarju S."/>
            <person name="Secka A."/>
            <person name="Antonio M."/>
            <person name="Oren A."/>
            <person name="Chaudhuri R.R."/>
            <person name="La Ragione R."/>
            <person name="Hildebrand F."/>
            <person name="Pallen M.J."/>
        </authorList>
    </citation>
    <scope>NUCLEOTIDE SEQUENCE</scope>
    <source>
        <strain evidence="2">ChiSjej1B19-5720</strain>
    </source>
</reference>
<accession>A0A9D2RWW2</accession>